<feature type="transmembrane region" description="Helical" evidence="1">
    <location>
        <begin position="82"/>
        <end position="103"/>
    </location>
</feature>
<evidence type="ECO:0000256" key="1">
    <source>
        <dbReference type="SAM" id="Phobius"/>
    </source>
</evidence>
<dbReference type="Pfam" id="PF07077">
    <property type="entry name" value="DUF1345"/>
    <property type="match status" value="1"/>
</dbReference>
<dbReference type="EMBL" id="QQXK01000028">
    <property type="protein sequence ID" value="RII41391.1"/>
    <property type="molecule type" value="Genomic_DNA"/>
</dbReference>
<sequence>MSERGLSGSSAWTRLAAAVAAGVIGGVLVGVLTGWTWGVLTGLALGGVTFSVLAWVHMWPMDAALTKAHAERDEFRPAAEELAMAAAVTIGIAATFVIGAVGTGNAQKGAGILALVAVLAQWFSLHAMYAARYAYEYYDDVDGGIDFNDKELPRYSDFLYFSYNLGMTYQVSDTSVTSSRIRAVVLRHCLLSFLFSLTILATAINVVAGIVLG</sequence>
<dbReference type="InterPro" id="IPR009781">
    <property type="entry name" value="DUF1345"/>
</dbReference>
<evidence type="ECO:0000313" key="2">
    <source>
        <dbReference type="EMBL" id="RII41391.1"/>
    </source>
</evidence>
<protein>
    <submittedName>
        <fullName evidence="2">DUF1345 domain-containing protein</fullName>
    </submittedName>
</protein>
<accession>A0A399J7D1</accession>
<name>A0A399J7D1_9MICC</name>
<dbReference type="RefSeq" id="WP_119425511.1">
    <property type="nucleotide sequence ID" value="NZ_QQXK01000028.1"/>
</dbReference>
<keyword evidence="1" id="KW-0812">Transmembrane</keyword>
<feature type="transmembrane region" description="Helical" evidence="1">
    <location>
        <begin position="189"/>
        <end position="212"/>
    </location>
</feature>
<feature type="transmembrane region" description="Helical" evidence="1">
    <location>
        <begin position="39"/>
        <end position="61"/>
    </location>
</feature>
<keyword evidence="1" id="KW-0472">Membrane</keyword>
<dbReference type="Proteomes" id="UP000265419">
    <property type="component" value="Unassembled WGS sequence"/>
</dbReference>
<keyword evidence="3" id="KW-1185">Reference proteome</keyword>
<keyword evidence="1" id="KW-1133">Transmembrane helix</keyword>
<comment type="caution">
    <text evidence="2">The sequence shown here is derived from an EMBL/GenBank/DDBJ whole genome shotgun (WGS) entry which is preliminary data.</text>
</comment>
<proteinExistence type="predicted"/>
<gene>
    <name evidence="2" type="ORF">DWB68_12780</name>
</gene>
<organism evidence="2 3">
    <name type="scientific">Galactobacter valiniphilus</name>
    <dbReference type="NCBI Taxonomy" id="2676122"/>
    <lineage>
        <taxon>Bacteria</taxon>
        <taxon>Bacillati</taxon>
        <taxon>Actinomycetota</taxon>
        <taxon>Actinomycetes</taxon>
        <taxon>Micrococcales</taxon>
        <taxon>Micrococcaceae</taxon>
        <taxon>Galactobacter</taxon>
    </lineage>
</organism>
<reference evidence="2 3" key="1">
    <citation type="submission" date="2018-07" db="EMBL/GenBank/DDBJ databases">
        <title>Arthrobacter sp. nov., isolated from raw cow's milk with high bacterial count.</title>
        <authorList>
            <person name="Hahne J."/>
            <person name="Isele D."/>
            <person name="Lipski A."/>
        </authorList>
    </citation>
    <scope>NUCLEOTIDE SEQUENCE [LARGE SCALE GENOMIC DNA]</scope>
    <source>
        <strain evidence="2 3">JZ R-35</strain>
    </source>
</reference>
<feature type="transmembrane region" description="Helical" evidence="1">
    <location>
        <begin position="12"/>
        <end position="33"/>
    </location>
</feature>
<feature type="transmembrane region" description="Helical" evidence="1">
    <location>
        <begin position="109"/>
        <end position="129"/>
    </location>
</feature>
<dbReference type="AlphaFoldDB" id="A0A399J7D1"/>
<evidence type="ECO:0000313" key="3">
    <source>
        <dbReference type="Proteomes" id="UP000265419"/>
    </source>
</evidence>